<dbReference type="InterPro" id="IPR003323">
    <property type="entry name" value="OTU_dom"/>
</dbReference>
<dbReference type="Pfam" id="PF02338">
    <property type="entry name" value="OTU"/>
    <property type="match status" value="1"/>
</dbReference>
<dbReference type="Proteomes" id="UP000190831">
    <property type="component" value="Chromosome H"/>
</dbReference>
<feature type="compositionally biased region" description="Basic and acidic residues" evidence="1">
    <location>
        <begin position="7"/>
        <end position="17"/>
    </location>
</feature>
<dbReference type="PANTHER" id="PTHR12419">
    <property type="entry name" value="OTU DOMAIN CONTAINING PROTEIN"/>
    <property type="match status" value="1"/>
</dbReference>
<dbReference type="InterPro" id="IPR049771">
    <property type="entry name" value="OTU2-like_OTU"/>
</dbReference>
<feature type="compositionally biased region" description="Polar residues" evidence="1">
    <location>
        <begin position="91"/>
        <end position="100"/>
    </location>
</feature>
<dbReference type="GO" id="GO:0004843">
    <property type="term" value="F:cysteine-type deubiquitinase activity"/>
    <property type="evidence" value="ECO:0007669"/>
    <property type="project" value="TreeGrafter"/>
</dbReference>
<dbReference type="GO" id="GO:0016579">
    <property type="term" value="P:protein deubiquitination"/>
    <property type="evidence" value="ECO:0007669"/>
    <property type="project" value="TreeGrafter"/>
</dbReference>
<protein>
    <submittedName>
        <fullName evidence="3">LAFE_0H14840g1_1</fullName>
    </submittedName>
</protein>
<proteinExistence type="predicted"/>
<dbReference type="InterPro" id="IPR050704">
    <property type="entry name" value="Peptidase_C85-like"/>
</dbReference>
<dbReference type="AlphaFoldDB" id="A0A1G4MKT1"/>
<evidence type="ECO:0000313" key="3">
    <source>
        <dbReference type="EMBL" id="SCW04497.1"/>
    </source>
</evidence>
<dbReference type="SUPFAM" id="SSF54001">
    <property type="entry name" value="Cysteine proteinases"/>
    <property type="match status" value="1"/>
</dbReference>
<accession>A0A1G4MKT1</accession>
<dbReference type="InterPro" id="IPR038765">
    <property type="entry name" value="Papain-like_cys_pep_sf"/>
</dbReference>
<dbReference type="PROSITE" id="PS50802">
    <property type="entry name" value="OTU"/>
    <property type="match status" value="1"/>
</dbReference>
<dbReference type="CDD" id="cd22762">
    <property type="entry name" value="OTU_fungi_OTU2-like"/>
    <property type="match status" value="1"/>
</dbReference>
<dbReference type="STRING" id="4955.A0A1G4MKT1"/>
<dbReference type="OrthoDB" id="415023at2759"/>
<dbReference type="PANTHER" id="PTHR12419:SF10">
    <property type="entry name" value="DEUBIQUITINASE OTUD6B"/>
    <property type="match status" value="1"/>
</dbReference>
<keyword evidence="4" id="KW-1185">Reference proteome</keyword>
<dbReference type="OMA" id="YELGAHY"/>
<dbReference type="EMBL" id="LT598491">
    <property type="protein sequence ID" value="SCW04497.1"/>
    <property type="molecule type" value="Genomic_DNA"/>
</dbReference>
<feature type="region of interest" description="Disordered" evidence="1">
    <location>
        <begin position="91"/>
        <end position="121"/>
    </location>
</feature>
<evidence type="ECO:0000313" key="4">
    <source>
        <dbReference type="Proteomes" id="UP000190831"/>
    </source>
</evidence>
<reference evidence="3 4" key="1">
    <citation type="submission" date="2016-03" db="EMBL/GenBank/DDBJ databases">
        <authorList>
            <person name="Devillers H."/>
        </authorList>
    </citation>
    <scope>NUCLEOTIDE SEQUENCE [LARGE SCALE GENOMIC DNA]</scope>
    <source>
        <strain evidence="3">CBS 6772</strain>
    </source>
</reference>
<name>A0A1G4MKT1_LACFM</name>
<sequence>METEEEILVRHRNEKRNLQNQITGMKKQATKSKRKQVNARCLELEQELSERQKNEITEWNIQNGLLEPEAEELEVTPEQLLEQLALDTAAKSENTVSASQSPPPTSQEPKKRRNRQKERLAKREQEIARLKEEAAKEAAVQPNFKKIEQEALDQLCAIAHLKQVDIQPDGNCLFASVLDQLQLRHNSGLPIDFPPSYTGTKDHNALDVSALRSLCACYIRDHRNDFIPYLFDENTCCVKDIDEYTKTIEETAEWGGEVEILALAKIFKCCISVMMSGRATYKMNEEASENPELKLVYYKHSYALGEHYNSLHDN</sequence>
<feature type="region of interest" description="Disordered" evidence="1">
    <location>
        <begin position="1"/>
        <end position="36"/>
    </location>
</feature>
<dbReference type="Gene3D" id="3.90.70.80">
    <property type="match status" value="1"/>
</dbReference>
<evidence type="ECO:0000256" key="1">
    <source>
        <dbReference type="SAM" id="MobiDB-lite"/>
    </source>
</evidence>
<evidence type="ECO:0000259" key="2">
    <source>
        <dbReference type="PROSITE" id="PS50802"/>
    </source>
</evidence>
<feature type="domain" description="OTU" evidence="2">
    <location>
        <begin position="161"/>
        <end position="314"/>
    </location>
</feature>
<gene>
    <name evidence="3" type="ORF">LAFE_0H14840G</name>
</gene>
<organism evidence="3 4">
    <name type="scientific">Lachancea fermentati</name>
    <name type="common">Zygosaccharomyces fermentati</name>
    <dbReference type="NCBI Taxonomy" id="4955"/>
    <lineage>
        <taxon>Eukaryota</taxon>
        <taxon>Fungi</taxon>
        <taxon>Dikarya</taxon>
        <taxon>Ascomycota</taxon>
        <taxon>Saccharomycotina</taxon>
        <taxon>Saccharomycetes</taxon>
        <taxon>Saccharomycetales</taxon>
        <taxon>Saccharomycetaceae</taxon>
        <taxon>Lachancea</taxon>
    </lineage>
</organism>